<keyword evidence="1" id="KW-0812">Transmembrane</keyword>
<protein>
    <submittedName>
        <fullName evidence="3">Beta strand repeat-containing protein</fullName>
    </submittedName>
</protein>
<dbReference type="SUPFAM" id="SSF49265">
    <property type="entry name" value="Fibronectin type III"/>
    <property type="match status" value="1"/>
</dbReference>
<gene>
    <name evidence="3" type="ORF">ACFPVY_16740</name>
</gene>
<organism evidence="3 4">
    <name type="scientific">Flavobacterium qiangtangense</name>
    <dbReference type="NCBI Taxonomy" id="1442595"/>
    <lineage>
        <taxon>Bacteria</taxon>
        <taxon>Pseudomonadati</taxon>
        <taxon>Bacteroidota</taxon>
        <taxon>Flavobacteriia</taxon>
        <taxon>Flavobacteriales</taxon>
        <taxon>Flavobacteriaceae</taxon>
        <taxon>Flavobacterium</taxon>
    </lineage>
</organism>
<dbReference type="InterPro" id="IPR045474">
    <property type="entry name" value="GEVED"/>
</dbReference>
<name>A0ABW1PSV0_9FLAO</name>
<feature type="transmembrane region" description="Helical" evidence="1">
    <location>
        <begin position="20"/>
        <end position="37"/>
    </location>
</feature>
<evidence type="ECO:0000256" key="1">
    <source>
        <dbReference type="SAM" id="Phobius"/>
    </source>
</evidence>
<comment type="caution">
    <text evidence="3">The sequence shown here is derived from an EMBL/GenBank/DDBJ whole genome shotgun (WGS) entry which is preliminary data.</text>
</comment>
<dbReference type="EMBL" id="JBHSQB010000021">
    <property type="protein sequence ID" value="MFC6098299.1"/>
    <property type="molecule type" value="Genomic_DNA"/>
</dbReference>
<dbReference type="Pfam" id="PF20009">
    <property type="entry name" value="GEVED"/>
    <property type="match status" value="1"/>
</dbReference>
<reference evidence="4" key="1">
    <citation type="journal article" date="2019" name="Int. J. Syst. Evol. Microbiol.">
        <title>The Global Catalogue of Microorganisms (GCM) 10K type strain sequencing project: providing services to taxonomists for standard genome sequencing and annotation.</title>
        <authorList>
            <consortium name="The Broad Institute Genomics Platform"/>
            <consortium name="The Broad Institute Genome Sequencing Center for Infectious Disease"/>
            <person name="Wu L."/>
            <person name="Ma J."/>
        </authorList>
    </citation>
    <scope>NUCLEOTIDE SEQUENCE [LARGE SCALE GENOMIC DNA]</scope>
    <source>
        <strain evidence="4">CCUG 49679</strain>
    </source>
</reference>
<dbReference type="InterPro" id="IPR036116">
    <property type="entry name" value="FN3_sf"/>
</dbReference>
<evidence type="ECO:0000313" key="3">
    <source>
        <dbReference type="EMBL" id="MFC6098299.1"/>
    </source>
</evidence>
<dbReference type="Gene3D" id="2.60.40.10">
    <property type="entry name" value="Immunoglobulins"/>
    <property type="match status" value="1"/>
</dbReference>
<dbReference type="Proteomes" id="UP001596287">
    <property type="component" value="Unassembled WGS sequence"/>
</dbReference>
<proteinExistence type="predicted"/>
<keyword evidence="4" id="KW-1185">Reference proteome</keyword>
<sequence length="1349" mass="139971">MNKKLHFKIASSTQNLKFGFIQNILLGFLLMMSYGVVGQTTLYSTNFGTTNNAAVSTLPGWTTSGSQAGNLILSTGSASTGYTTPIVSSASANLADAASSLAIGTAVATLSGQVNTTGYTSIEVAFGNRATMSYSGVVTLEWSSNGTAWNTISTIPNTTGWGATGWLSLPLGAQNQSNLRFRFSFVRSDTSGNFRIDDFVVRGTLSTPCSGTPNPGNTNATVNPVVSGSTTVLSLQNTTSGSGVTYQWQSSTTSASTGFTNIASATAATYTASPTTKTWYRCVVTCSGNSTNSNPAEVNLTYCTPTYSNGPGTVDQITNVTLGTLSNNSGASASPFYTFYNAVAIPNIQQSSTASVSVTFGSDPSQFAAIWIDFNQNGIFESSEGLISANAYLNGGTYVFNISVPAGAVLGNTRMRIRGGDDNALTLTQSCGASNSGFGETEDYIVNIIPPCTPPTTQANAFTSSSITQNSATIGWTRGNGTAGVIVLARATSAVNSDPSSGNAYTANNSFGSGSQIGTGNYVVYQGNGNSVNLTGLLPSTNYHFAVYEYNSAATCYNLVELVGNLTTLAPAAGTFVWNGSVSSNWNNTNNWTPNGVPGATNNVIITGTGVANILNINSDRTVANFELAGSSQNSFNLTSGNTLTITGNVTYSGTAFATLDCESLVNITSSSPQIILPLNYGALNAAGGNRTLLSDKTVGICYTFTPGSGVYTITGSTVNYFSSAGYSYTMLSFNYHNLKFSGTDIFTFGAGNTINVLGNYEQTAGKVFVANTAGSINTLNVHGNFLMSGGELDLNGISGGQGTINLKGDLLIGTAALLRATSSPTTNSNFNFSGVGDGLTSASTQTIEIASTAAASNRNISFNVKSGAYVQLSNIDFALGNNSRCVVETGSKFDFGFNGTTALNIAGNGVTGTGFTSQSDATLIISSPQGIMNTSGAVGNIQTNTAPSISQTGNFYFVGKQNQMTGTALTNGSTTKNIFVNLADNSLELRLNNVIGIGTNGKLEIQKGTVIGATAVDFTGPGRLIMTDGEYRISTITATPASDFLPQLSGYNNYSLTGGTVTLNGSNADQVLSHIPSYKKLKIAGTNILGSNDKKVSGPNITITEQLQITESAIFNSENRGVIGTASVEMTGNSRWRNSRTTTTQPELSGTYTLTSGTMEFYGTGAITGQKIKGGIKYNNIDVNSNSQNSDYSNIEDFHNVSPSSSIEIAGALNINSPAVFKIGSTYNIFGAGNINVNPGATLLYGSENGIKTTGTSASDGAIRLVGTRNFSNLASYGFIGSQATMMSGNGLPSTIENLYVARTNTLQDVDLTNPNLTVKNKMYLISGNLVTGSTNLQLGTDATNKGL</sequence>
<keyword evidence="1" id="KW-1133">Transmembrane helix</keyword>
<dbReference type="InterPro" id="IPR013783">
    <property type="entry name" value="Ig-like_fold"/>
</dbReference>
<evidence type="ECO:0000313" key="4">
    <source>
        <dbReference type="Proteomes" id="UP001596287"/>
    </source>
</evidence>
<feature type="domain" description="GEVED" evidence="2">
    <location>
        <begin position="369"/>
        <end position="447"/>
    </location>
</feature>
<accession>A0ABW1PSV0</accession>
<keyword evidence="1" id="KW-0472">Membrane</keyword>
<dbReference type="RefSeq" id="WP_379793312.1">
    <property type="nucleotide sequence ID" value="NZ_JBHSQB010000021.1"/>
</dbReference>
<evidence type="ECO:0000259" key="2">
    <source>
        <dbReference type="Pfam" id="PF20009"/>
    </source>
</evidence>